<gene>
    <name evidence="2" type="ORF">SAMN04490178_12073</name>
</gene>
<dbReference type="Proteomes" id="UP000198847">
    <property type="component" value="Unassembled WGS sequence"/>
</dbReference>
<dbReference type="OrthoDB" id="1683819at2"/>
<name>A0A1H8X614_9FIRM</name>
<dbReference type="InterPro" id="IPR036513">
    <property type="entry name" value="STAS_dom_sf"/>
</dbReference>
<keyword evidence="3" id="KW-1185">Reference proteome</keyword>
<dbReference type="PROSITE" id="PS50801">
    <property type="entry name" value="STAS"/>
    <property type="match status" value="1"/>
</dbReference>
<evidence type="ECO:0000259" key="1">
    <source>
        <dbReference type="PROSITE" id="PS50801"/>
    </source>
</evidence>
<proteinExistence type="predicted"/>
<dbReference type="EMBL" id="FODY01000020">
    <property type="protein sequence ID" value="SEP35339.1"/>
    <property type="molecule type" value="Genomic_DNA"/>
</dbReference>
<dbReference type="AlphaFoldDB" id="A0A1H8X614"/>
<protein>
    <submittedName>
        <fullName evidence="2">Anti-sigma B factor antagonist</fullName>
    </submittedName>
</protein>
<organism evidence="2 3">
    <name type="scientific">Propionispora vibrioides</name>
    <dbReference type="NCBI Taxonomy" id="112903"/>
    <lineage>
        <taxon>Bacteria</taxon>
        <taxon>Bacillati</taxon>
        <taxon>Bacillota</taxon>
        <taxon>Negativicutes</taxon>
        <taxon>Selenomonadales</taxon>
        <taxon>Sporomusaceae</taxon>
        <taxon>Propionispora</taxon>
    </lineage>
</organism>
<dbReference type="RefSeq" id="WP_091749272.1">
    <property type="nucleotide sequence ID" value="NZ_FODY01000020.1"/>
</dbReference>
<dbReference type="InterPro" id="IPR058548">
    <property type="entry name" value="MlaB-like_STAS"/>
</dbReference>
<dbReference type="STRING" id="112903.SAMN04490178_12073"/>
<dbReference type="Gene3D" id="3.30.750.24">
    <property type="entry name" value="STAS domain"/>
    <property type="match status" value="1"/>
</dbReference>
<dbReference type="SUPFAM" id="SSF52091">
    <property type="entry name" value="SpoIIaa-like"/>
    <property type="match status" value="1"/>
</dbReference>
<reference evidence="2 3" key="1">
    <citation type="submission" date="2016-10" db="EMBL/GenBank/DDBJ databases">
        <authorList>
            <person name="de Groot N.N."/>
        </authorList>
    </citation>
    <scope>NUCLEOTIDE SEQUENCE [LARGE SCALE GENOMIC DNA]</scope>
    <source>
        <strain evidence="2 3">DSM 13305</strain>
    </source>
</reference>
<evidence type="ECO:0000313" key="3">
    <source>
        <dbReference type="Proteomes" id="UP000198847"/>
    </source>
</evidence>
<dbReference type="Pfam" id="PF13466">
    <property type="entry name" value="STAS_2"/>
    <property type="match status" value="1"/>
</dbReference>
<feature type="domain" description="STAS" evidence="1">
    <location>
        <begin position="14"/>
        <end position="77"/>
    </location>
</feature>
<sequence length="88" mass="10467">MSIWSKADFQQVRITIQGDVLAEHLELLKNYLLDRLHYGYRRIFLDMNAVQSFHPALIQLLVYIRRQFDKQGGKLSIEYRDGIIGEWN</sequence>
<accession>A0A1H8X614</accession>
<evidence type="ECO:0000313" key="2">
    <source>
        <dbReference type="EMBL" id="SEP35339.1"/>
    </source>
</evidence>
<dbReference type="InterPro" id="IPR002645">
    <property type="entry name" value="STAS_dom"/>
</dbReference>